<dbReference type="GO" id="GO:0015920">
    <property type="term" value="P:lipopolysaccharide transport"/>
    <property type="evidence" value="ECO:0007669"/>
    <property type="project" value="InterPro"/>
</dbReference>
<evidence type="ECO:0000256" key="1">
    <source>
        <dbReference type="SAM" id="SignalP"/>
    </source>
</evidence>
<dbReference type="GO" id="GO:0043165">
    <property type="term" value="P:Gram-negative-bacterium-type cell outer membrane assembly"/>
    <property type="evidence" value="ECO:0007669"/>
    <property type="project" value="InterPro"/>
</dbReference>
<proteinExistence type="inferred from homology"/>
<dbReference type="GO" id="GO:0009279">
    <property type="term" value="C:cell outer membrane"/>
    <property type="evidence" value="ECO:0007669"/>
    <property type="project" value="InterPro"/>
</dbReference>
<reference evidence="2" key="1">
    <citation type="submission" date="2015-11" db="EMBL/GenBank/DDBJ databases">
        <authorList>
            <person name="Zhang Y."/>
            <person name="Guo Z."/>
        </authorList>
    </citation>
    <scope>NUCLEOTIDE SEQUENCE</scope>
    <source>
        <strain evidence="2">BN30871</strain>
    </source>
</reference>
<dbReference type="InterPro" id="IPR050218">
    <property type="entry name" value="LptD"/>
</dbReference>
<name>A0A0S4XRG3_9BACT</name>
<gene>
    <name evidence="2" type="ORF">BN3087_810011</name>
</gene>
<keyword evidence="1" id="KW-0732">Signal</keyword>
<dbReference type="AlphaFoldDB" id="A0A0S4XRG3"/>
<dbReference type="PANTHER" id="PTHR30189">
    <property type="entry name" value="LPS-ASSEMBLY PROTEIN"/>
    <property type="match status" value="1"/>
</dbReference>
<organism evidence="2">
    <name type="scientific">Sulfurovum sp. enrichment culture clone C5</name>
    <dbReference type="NCBI Taxonomy" id="497650"/>
    <lineage>
        <taxon>Bacteria</taxon>
        <taxon>Pseudomonadati</taxon>
        <taxon>Campylobacterota</taxon>
        <taxon>Epsilonproteobacteria</taxon>
        <taxon>Campylobacterales</taxon>
        <taxon>Sulfurovaceae</taxon>
        <taxon>Sulfurovum</taxon>
        <taxon>environmental samples</taxon>
    </lineage>
</organism>
<accession>A0A0S4XRG3</accession>
<dbReference type="PANTHER" id="PTHR30189:SF1">
    <property type="entry name" value="LPS-ASSEMBLY PROTEIN LPTD"/>
    <property type="match status" value="1"/>
</dbReference>
<dbReference type="InterPro" id="IPR020889">
    <property type="entry name" value="LipoPS_assembly_LptD"/>
</dbReference>
<feature type="chain" id="PRO_5039935571" evidence="1">
    <location>
        <begin position="20"/>
        <end position="692"/>
    </location>
</feature>
<dbReference type="EMBL" id="FAXN01000086">
    <property type="protein sequence ID" value="CUV66406.1"/>
    <property type="molecule type" value="Genomic_DNA"/>
</dbReference>
<dbReference type="HAMAP" id="MF_01411">
    <property type="entry name" value="LPS_assembly_LptD"/>
    <property type="match status" value="1"/>
</dbReference>
<evidence type="ECO:0000313" key="2">
    <source>
        <dbReference type="EMBL" id="CUV66406.1"/>
    </source>
</evidence>
<feature type="signal peptide" evidence="1">
    <location>
        <begin position="1"/>
        <end position="19"/>
    </location>
</feature>
<dbReference type="GO" id="GO:1990351">
    <property type="term" value="C:transporter complex"/>
    <property type="evidence" value="ECO:0007669"/>
    <property type="project" value="TreeGrafter"/>
</dbReference>
<protein>
    <submittedName>
        <fullName evidence="2">Organic solvent tolerance protein</fullName>
    </submittedName>
</protein>
<sequence length="692" mass="79890">MYKKLSLIAFVAISSFVNADDSNLSIEILASQIDGTKTTANAADDVLVFYKDAILKADSAFFDRNSSLLTLDGNIESIGYSGTKEQTNHMVVNTLTNDTKSDCLFLTNENDIWLYTNDAKKYGNLYFLGNTMLSSCSLKDPLWKMVFDNSTYDDQNELMQLYGVKLYLWDVPVFYLPYLSFTTNNERKSGLLFPKLGYNEDTGILYEQPIFWAPYANWDIEFNPQIRSKRSVGLYGTFRFADSENSNGEIRLGGFRDFDNYYETNNLKYKNHYGLEFLYDSSKVFDLPLDFKDGLYINAIYLNDIDYINLQKSRLDHFGVTNFQESRLNYFANNNDYFALLNAKYFIDTTKESNADTLQVLPSLQFHKFYDQIYTLPLYYSADFTFGNYYRTKGSTLQRADFTIPFELSQSFFDDYLRVTLSEELYATKLFFGGVTSGVNDFSFASNTNKISFSSDLTKRYENYTHVLQPSFSYSNLGSTKESPLDYASIGLEQQKLYTLDLPKEQYRFTLSQYIYDNNSELNFLERMSQIYYPNDDYDFGDLEHEFGVNYKNFNISNQLLYSYEFSKFRSIYTNASWHNDDVYLGLSHAYKKDIVDELNEIAVANNINLDTTYKINKNVSIFGGVSYELDNKNSKFWNFGASYNKDCFGLSASLSKTSTPTLTQSGASYNDSINFYIQLKFIPFATVGSTR</sequence>